<gene>
    <name evidence="3" type="ORF">GCM10010420_42410</name>
</gene>
<feature type="transmembrane region" description="Helical" evidence="2">
    <location>
        <begin position="174"/>
        <end position="199"/>
    </location>
</feature>
<dbReference type="Pfam" id="PF10067">
    <property type="entry name" value="DUF2306"/>
    <property type="match status" value="1"/>
</dbReference>
<comment type="caution">
    <text evidence="3">The sequence shown here is derived from an EMBL/GenBank/DDBJ whole genome shotgun (WGS) entry which is preliminary data.</text>
</comment>
<feature type="transmembrane region" description="Helical" evidence="2">
    <location>
        <begin position="142"/>
        <end position="162"/>
    </location>
</feature>
<proteinExistence type="predicted"/>
<feature type="compositionally biased region" description="Pro residues" evidence="1">
    <location>
        <begin position="11"/>
        <end position="23"/>
    </location>
</feature>
<evidence type="ECO:0000313" key="4">
    <source>
        <dbReference type="Proteomes" id="UP001500058"/>
    </source>
</evidence>
<evidence type="ECO:0000313" key="3">
    <source>
        <dbReference type="EMBL" id="GAA2409494.1"/>
    </source>
</evidence>
<sequence length="245" mass="27590">MTQSLDRPVAPARPAPPEIPPARPGAHPAPRSRRGWFGRYYTVPLAVATAAYLLYQLPPYLTFDPARSGIPMRFPLHYAVLAGHVLTGTVTLVTMCLQLWPWLRRNHPAVHRWSGRLYVFAGALPSAALALVMFPFSFPSGSVAVLMSGVMWAVTSVVGWIRARQGRYAEHRRWMLYSFAIVWGQTVWGLVIGLTLFRLPFAIDITYIAESARWVGWVGNLVLVHWWLERTARHGRDLAEAGRRP</sequence>
<name>A0ABN3IPT2_9ACTN</name>
<feature type="transmembrane region" description="Helical" evidence="2">
    <location>
        <begin position="78"/>
        <end position="103"/>
    </location>
</feature>
<keyword evidence="2" id="KW-1133">Transmembrane helix</keyword>
<feature type="transmembrane region" description="Helical" evidence="2">
    <location>
        <begin position="115"/>
        <end position="136"/>
    </location>
</feature>
<feature type="region of interest" description="Disordered" evidence="1">
    <location>
        <begin position="1"/>
        <end position="30"/>
    </location>
</feature>
<accession>A0ABN3IPT2</accession>
<dbReference type="InterPro" id="IPR018750">
    <property type="entry name" value="DUF2306_membrane"/>
</dbReference>
<dbReference type="EMBL" id="BAAATJ010000022">
    <property type="protein sequence ID" value="GAA2409494.1"/>
    <property type="molecule type" value="Genomic_DNA"/>
</dbReference>
<dbReference type="Proteomes" id="UP001500058">
    <property type="component" value="Unassembled WGS sequence"/>
</dbReference>
<keyword evidence="4" id="KW-1185">Reference proteome</keyword>
<keyword evidence="2" id="KW-0472">Membrane</keyword>
<protein>
    <submittedName>
        <fullName evidence="3">DUF2306 domain-containing protein</fullName>
    </submittedName>
</protein>
<reference evidence="3 4" key="1">
    <citation type="journal article" date="2019" name="Int. J. Syst. Evol. Microbiol.">
        <title>The Global Catalogue of Microorganisms (GCM) 10K type strain sequencing project: providing services to taxonomists for standard genome sequencing and annotation.</title>
        <authorList>
            <consortium name="The Broad Institute Genomics Platform"/>
            <consortium name="The Broad Institute Genome Sequencing Center for Infectious Disease"/>
            <person name="Wu L."/>
            <person name="Ma J."/>
        </authorList>
    </citation>
    <scope>NUCLEOTIDE SEQUENCE [LARGE SCALE GENOMIC DNA]</scope>
    <source>
        <strain evidence="3 4">JCM 6921</strain>
    </source>
</reference>
<organism evidence="3 4">
    <name type="scientific">Streptomyces glaucosporus</name>
    <dbReference type="NCBI Taxonomy" id="284044"/>
    <lineage>
        <taxon>Bacteria</taxon>
        <taxon>Bacillati</taxon>
        <taxon>Actinomycetota</taxon>
        <taxon>Actinomycetes</taxon>
        <taxon>Kitasatosporales</taxon>
        <taxon>Streptomycetaceae</taxon>
        <taxon>Streptomyces</taxon>
    </lineage>
</organism>
<evidence type="ECO:0000256" key="2">
    <source>
        <dbReference type="SAM" id="Phobius"/>
    </source>
</evidence>
<dbReference type="RefSeq" id="WP_344632678.1">
    <property type="nucleotide sequence ID" value="NZ_BAAATJ010000022.1"/>
</dbReference>
<evidence type="ECO:0000256" key="1">
    <source>
        <dbReference type="SAM" id="MobiDB-lite"/>
    </source>
</evidence>
<feature type="transmembrane region" description="Helical" evidence="2">
    <location>
        <begin position="40"/>
        <end position="58"/>
    </location>
</feature>
<keyword evidence="2" id="KW-0812">Transmembrane</keyword>
<feature type="transmembrane region" description="Helical" evidence="2">
    <location>
        <begin position="211"/>
        <end position="228"/>
    </location>
</feature>